<dbReference type="Proteomes" id="UP001066276">
    <property type="component" value="Chromosome 2_1"/>
</dbReference>
<dbReference type="Gene3D" id="3.30.250.20">
    <property type="entry name" value="L1 transposable element, C-terminal domain"/>
    <property type="match status" value="1"/>
</dbReference>
<feature type="region of interest" description="Disordered" evidence="1">
    <location>
        <begin position="55"/>
        <end position="78"/>
    </location>
</feature>
<organism evidence="2 3">
    <name type="scientific">Pleurodeles waltl</name>
    <name type="common">Iberian ribbed newt</name>
    <dbReference type="NCBI Taxonomy" id="8319"/>
    <lineage>
        <taxon>Eukaryota</taxon>
        <taxon>Metazoa</taxon>
        <taxon>Chordata</taxon>
        <taxon>Craniata</taxon>
        <taxon>Vertebrata</taxon>
        <taxon>Euteleostomi</taxon>
        <taxon>Amphibia</taxon>
        <taxon>Batrachia</taxon>
        <taxon>Caudata</taxon>
        <taxon>Salamandroidea</taxon>
        <taxon>Salamandridae</taxon>
        <taxon>Pleurodelinae</taxon>
        <taxon>Pleurodeles</taxon>
    </lineage>
</organism>
<reference evidence="2" key="1">
    <citation type="journal article" date="2022" name="bioRxiv">
        <title>Sequencing and chromosome-scale assembly of the giantPleurodeles waltlgenome.</title>
        <authorList>
            <person name="Brown T."/>
            <person name="Elewa A."/>
            <person name="Iarovenko S."/>
            <person name="Subramanian E."/>
            <person name="Araus A.J."/>
            <person name="Petzold A."/>
            <person name="Susuki M."/>
            <person name="Suzuki K.-i.T."/>
            <person name="Hayashi T."/>
            <person name="Toyoda A."/>
            <person name="Oliveira C."/>
            <person name="Osipova E."/>
            <person name="Leigh N.D."/>
            <person name="Simon A."/>
            <person name="Yun M.H."/>
        </authorList>
    </citation>
    <scope>NUCLEOTIDE SEQUENCE</scope>
    <source>
        <strain evidence="2">20211129_DDA</strain>
        <tissue evidence="2">Liver</tissue>
    </source>
</reference>
<evidence type="ECO:0000313" key="3">
    <source>
        <dbReference type="Proteomes" id="UP001066276"/>
    </source>
</evidence>
<accession>A0AAV7VB96</accession>
<keyword evidence="3" id="KW-1185">Reference proteome</keyword>
<evidence type="ECO:0000256" key="1">
    <source>
        <dbReference type="SAM" id="MobiDB-lite"/>
    </source>
</evidence>
<proteinExistence type="predicted"/>
<gene>
    <name evidence="2" type="ORF">NDU88_001871</name>
</gene>
<comment type="caution">
    <text evidence="2">The sequence shown here is derived from an EMBL/GenBank/DDBJ whole genome shotgun (WGS) entry which is preliminary data.</text>
</comment>
<protein>
    <submittedName>
        <fullName evidence="2">Uncharacterized protein</fullName>
    </submittedName>
</protein>
<sequence length="264" mass="29880">MAAWELSSAERWAFDRGRWRYTGTEFPASVTEGVLRATAAGGVLEWVGGELDHSREDKVWSGGPWSGAEPRPHVNRRPDPMSAGLRRLRAPCRGTCAAVVDPAERVHILGPKWQDDANRPRPIIACLLRHKQACKLLQAARAHSLFRSDGLEVRLTADFSKETSERRRAFLAFRPRLLQLEVKYGLFEPARMWITKNGVSKDFYDPEDLQVFLEGLQNQTQSMDTAPQIRTQDLSGRPRVAPIRIPPLEKWDRPPQTPIPGEET</sequence>
<dbReference type="InterPro" id="IPR042566">
    <property type="entry name" value="L1_C"/>
</dbReference>
<dbReference type="AlphaFoldDB" id="A0AAV7VB96"/>
<feature type="compositionally biased region" description="Polar residues" evidence="1">
    <location>
        <begin position="220"/>
        <end position="234"/>
    </location>
</feature>
<evidence type="ECO:0000313" key="2">
    <source>
        <dbReference type="EMBL" id="KAJ1198027.1"/>
    </source>
</evidence>
<dbReference type="EMBL" id="JANPWB010000003">
    <property type="protein sequence ID" value="KAJ1198027.1"/>
    <property type="molecule type" value="Genomic_DNA"/>
</dbReference>
<feature type="region of interest" description="Disordered" evidence="1">
    <location>
        <begin position="220"/>
        <end position="264"/>
    </location>
</feature>
<name>A0AAV7VB96_PLEWA</name>